<dbReference type="InterPro" id="IPR036291">
    <property type="entry name" value="NAD(P)-bd_dom_sf"/>
</dbReference>
<evidence type="ECO:0000259" key="2">
    <source>
        <dbReference type="Pfam" id="PF01408"/>
    </source>
</evidence>
<evidence type="ECO:0000256" key="1">
    <source>
        <dbReference type="SAM" id="Phobius"/>
    </source>
</evidence>
<keyword evidence="5" id="KW-1185">Reference proteome</keyword>
<dbReference type="SUPFAM" id="SSF51735">
    <property type="entry name" value="NAD(P)-binding Rossmann-fold domains"/>
    <property type="match status" value="1"/>
</dbReference>
<proteinExistence type="predicted"/>
<accession>A0AAE0I603</accession>
<reference evidence="4" key="1">
    <citation type="journal article" date="2023" name="Mol. Phylogenet. Evol.">
        <title>Genome-scale phylogeny and comparative genomics of the fungal order Sordariales.</title>
        <authorList>
            <person name="Hensen N."/>
            <person name="Bonometti L."/>
            <person name="Westerberg I."/>
            <person name="Brannstrom I.O."/>
            <person name="Guillou S."/>
            <person name="Cros-Aarteil S."/>
            <person name="Calhoun S."/>
            <person name="Haridas S."/>
            <person name="Kuo A."/>
            <person name="Mondo S."/>
            <person name="Pangilinan J."/>
            <person name="Riley R."/>
            <person name="LaButti K."/>
            <person name="Andreopoulos B."/>
            <person name="Lipzen A."/>
            <person name="Chen C."/>
            <person name="Yan M."/>
            <person name="Daum C."/>
            <person name="Ng V."/>
            <person name="Clum A."/>
            <person name="Steindorff A."/>
            <person name="Ohm R.A."/>
            <person name="Martin F."/>
            <person name="Silar P."/>
            <person name="Natvig D.O."/>
            <person name="Lalanne C."/>
            <person name="Gautier V."/>
            <person name="Ament-Velasquez S.L."/>
            <person name="Kruys A."/>
            <person name="Hutchinson M.I."/>
            <person name="Powell A.J."/>
            <person name="Barry K."/>
            <person name="Miller A.N."/>
            <person name="Grigoriev I.V."/>
            <person name="Debuchy R."/>
            <person name="Gladieux P."/>
            <person name="Hiltunen Thoren M."/>
            <person name="Johannesson H."/>
        </authorList>
    </citation>
    <scope>NUCLEOTIDE SEQUENCE</scope>
    <source>
        <strain evidence="4">CBS 118394</strain>
    </source>
</reference>
<protein>
    <recommendedName>
        <fullName evidence="6">Oxidoreductase</fullName>
    </recommendedName>
</protein>
<evidence type="ECO:0008006" key="6">
    <source>
        <dbReference type="Google" id="ProtNLM"/>
    </source>
</evidence>
<evidence type="ECO:0000313" key="5">
    <source>
        <dbReference type="Proteomes" id="UP001283341"/>
    </source>
</evidence>
<keyword evidence="1" id="KW-0812">Transmembrane</keyword>
<dbReference type="Proteomes" id="UP001283341">
    <property type="component" value="Unassembled WGS sequence"/>
</dbReference>
<evidence type="ECO:0000259" key="3">
    <source>
        <dbReference type="Pfam" id="PF22685"/>
    </source>
</evidence>
<keyword evidence="1" id="KW-1133">Transmembrane helix</keyword>
<dbReference type="InterPro" id="IPR055080">
    <property type="entry name" value="Gal80p-like_C"/>
</dbReference>
<feature type="domain" description="Gfo/Idh/MocA-like oxidoreductase N-terminal" evidence="2">
    <location>
        <begin position="55"/>
        <end position="185"/>
    </location>
</feature>
<organism evidence="4 5">
    <name type="scientific">Apodospora peruviana</name>
    <dbReference type="NCBI Taxonomy" id="516989"/>
    <lineage>
        <taxon>Eukaryota</taxon>
        <taxon>Fungi</taxon>
        <taxon>Dikarya</taxon>
        <taxon>Ascomycota</taxon>
        <taxon>Pezizomycotina</taxon>
        <taxon>Sordariomycetes</taxon>
        <taxon>Sordariomycetidae</taxon>
        <taxon>Sordariales</taxon>
        <taxon>Lasiosphaeriaceae</taxon>
        <taxon>Apodospora</taxon>
    </lineage>
</organism>
<dbReference type="Gene3D" id="3.40.50.720">
    <property type="entry name" value="NAD(P)-binding Rossmann-like Domain"/>
    <property type="match status" value="1"/>
</dbReference>
<dbReference type="Pfam" id="PF22685">
    <property type="entry name" value="Gal80p_C-like"/>
    <property type="match status" value="1"/>
</dbReference>
<evidence type="ECO:0000313" key="4">
    <source>
        <dbReference type="EMBL" id="KAK3319193.1"/>
    </source>
</evidence>
<sequence length="450" mass="49576">MTSNLSHHIPAASLWSTPTFIAFLITVFLAFGSAQVLRSRRTDKALNTSKMVPPIRVAIIGLSANAVTDWASRAHLPYFLSPAGRSRYQIVALCNSDVASAKRSIKMFNLPPETRAYGSPEDLAADPDVQLVVCSTRVDKHFNTTLPSVKAGKDVLVEWPLAENVGKARELAEEAKKAGGRTLVGLQGWYIPTTLKLKEIIASGRIAVSDGLKYFAQRKVGGNFVTIGFGHVWDWVQNVVGDVQNIQSRLQIQRPELNVIDSYTGRVSEIIKSDVPDLIALTGTLPGSEHIVEGATFSMKFRRARAFQGEPALVWTIYGEKGEIRLTAAVDTMLQVSQLADVTIEIDDFARHRVERVDFRWEKYTELPLLSRSYASIYEAYAKGETGKYGDFDYAVRRHAQLDGLLDSWDASKKAAADSASSNGRPAHEELRGISYVGGAPMDTCCRIKL</sequence>
<dbReference type="AlphaFoldDB" id="A0AAE0I603"/>
<dbReference type="Gene3D" id="3.30.360.10">
    <property type="entry name" value="Dihydrodipicolinate Reductase, domain 2"/>
    <property type="match status" value="1"/>
</dbReference>
<dbReference type="Pfam" id="PF01408">
    <property type="entry name" value="GFO_IDH_MocA"/>
    <property type="match status" value="1"/>
</dbReference>
<feature type="transmembrane region" description="Helical" evidence="1">
    <location>
        <begin position="20"/>
        <end position="37"/>
    </location>
</feature>
<dbReference type="PANTHER" id="PTHR43708:SF1">
    <property type="entry name" value="GALACTOSE_LACTOSE METABOLISM REGULATORY PROTEIN GAL80"/>
    <property type="match status" value="1"/>
</dbReference>
<dbReference type="EMBL" id="JAUEDM010000004">
    <property type="protein sequence ID" value="KAK3319193.1"/>
    <property type="molecule type" value="Genomic_DNA"/>
</dbReference>
<dbReference type="InterPro" id="IPR000683">
    <property type="entry name" value="Gfo/Idh/MocA-like_OxRdtase_N"/>
</dbReference>
<dbReference type="GO" id="GO:0000166">
    <property type="term" value="F:nucleotide binding"/>
    <property type="evidence" value="ECO:0007669"/>
    <property type="project" value="InterPro"/>
</dbReference>
<comment type="caution">
    <text evidence="4">The sequence shown here is derived from an EMBL/GenBank/DDBJ whole genome shotgun (WGS) entry which is preliminary data.</text>
</comment>
<keyword evidence="1" id="KW-0472">Membrane</keyword>
<name>A0AAE0I603_9PEZI</name>
<dbReference type="PANTHER" id="PTHR43708">
    <property type="entry name" value="CONSERVED EXPRESSED OXIDOREDUCTASE (EUROFUNG)"/>
    <property type="match status" value="1"/>
</dbReference>
<feature type="domain" description="Gal80p-like C-terminal" evidence="3">
    <location>
        <begin position="210"/>
        <end position="327"/>
    </location>
</feature>
<dbReference type="SUPFAM" id="SSF55347">
    <property type="entry name" value="Glyceraldehyde-3-phosphate dehydrogenase-like, C-terminal domain"/>
    <property type="match status" value="1"/>
</dbReference>
<gene>
    <name evidence="4" type="ORF">B0H66DRAFT_260198</name>
</gene>
<dbReference type="InterPro" id="IPR051317">
    <property type="entry name" value="Gfo/Idh/MocA_oxidoreduct"/>
</dbReference>
<reference evidence="4" key="2">
    <citation type="submission" date="2023-06" db="EMBL/GenBank/DDBJ databases">
        <authorList>
            <consortium name="Lawrence Berkeley National Laboratory"/>
            <person name="Haridas S."/>
            <person name="Hensen N."/>
            <person name="Bonometti L."/>
            <person name="Westerberg I."/>
            <person name="Brannstrom I.O."/>
            <person name="Guillou S."/>
            <person name="Cros-Aarteil S."/>
            <person name="Calhoun S."/>
            <person name="Kuo A."/>
            <person name="Mondo S."/>
            <person name="Pangilinan J."/>
            <person name="Riley R."/>
            <person name="Labutti K."/>
            <person name="Andreopoulos B."/>
            <person name="Lipzen A."/>
            <person name="Chen C."/>
            <person name="Yanf M."/>
            <person name="Daum C."/>
            <person name="Ng V."/>
            <person name="Clum A."/>
            <person name="Steindorff A."/>
            <person name="Ohm R."/>
            <person name="Martin F."/>
            <person name="Silar P."/>
            <person name="Natvig D."/>
            <person name="Lalanne C."/>
            <person name="Gautier V."/>
            <person name="Ament-Velasquez S.L."/>
            <person name="Kruys A."/>
            <person name="Hutchinson M.I."/>
            <person name="Powell A.J."/>
            <person name="Barry K."/>
            <person name="Miller A.N."/>
            <person name="Grigoriev I.V."/>
            <person name="Debuchy R."/>
            <person name="Gladieux P."/>
            <person name="Thoren M.H."/>
            <person name="Johannesson H."/>
        </authorList>
    </citation>
    <scope>NUCLEOTIDE SEQUENCE</scope>
    <source>
        <strain evidence="4">CBS 118394</strain>
    </source>
</reference>